<keyword evidence="4" id="KW-0560">Oxidoreductase</keyword>
<evidence type="ECO:0000256" key="7">
    <source>
        <dbReference type="SAM" id="MobiDB-lite"/>
    </source>
</evidence>
<dbReference type="EMBL" id="FXAK01000001">
    <property type="protein sequence ID" value="SMF18053.1"/>
    <property type="molecule type" value="Genomic_DNA"/>
</dbReference>
<keyword evidence="6" id="KW-0411">Iron-sulfur</keyword>
<proteinExistence type="predicted"/>
<dbReference type="Gene3D" id="3.10.20.30">
    <property type="match status" value="1"/>
</dbReference>
<evidence type="ECO:0000259" key="8">
    <source>
        <dbReference type="PROSITE" id="PS51085"/>
    </source>
</evidence>
<dbReference type="InterPro" id="IPR017927">
    <property type="entry name" value="FAD-bd_FR_type"/>
</dbReference>
<dbReference type="InterPro" id="IPR012675">
    <property type="entry name" value="Beta-grasp_dom_sf"/>
</dbReference>
<dbReference type="GO" id="GO:0051537">
    <property type="term" value="F:2 iron, 2 sulfur cluster binding"/>
    <property type="evidence" value="ECO:0007669"/>
    <property type="project" value="UniProtKB-KW"/>
</dbReference>
<dbReference type="Gene3D" id="2.40.30.10">
    <property type="entry name" value="Translation factors"/>
    <property type="match status" value="1"/>
</dbReference>
<evidence type="ECO:0000256" key="6">
    <source>
        <dbReference type="ARBA" id="ARBA00023014"/>
    </source>
</evidence>
<dbReference type="InterPro" id="IPR001041">
    <property type="entry name" value="2Fe-2S_ferredoxin-type"/>
</dbReference>
<dbReference type="RefSeq" id="WP_244560477.1">
    <property type="nucleotide sequence ID" value="NZ_FXAK01000001.1"/>
</dbReference>
<dbReference type="PANTHER" id="PTHR47354:SF1">
    <property type="entry name" value="CARNITINE MONOOXYGENASE REDUCTASE SUBUNIT"/>
    <property type="match status" value="1"/>
</dbReference>
<gene>
    <name evidence="10" type="ORF">SAMN02982917_0694</name>
</gene>
<dbReference type="SUPFAM" id="SSF63380">
    <property type="entry name" value="Riboflavin synthase domain-like"/>
    <property type="match status" value="1"/>
</dbReference>
<dbReference type="PRINTS" id="PR00409">
    <property type="entry name" value="PHDIOXRDTASE"/>
</dbReference>
<dbReference type="InterPro" id="IPR036010">
    <property type="entry name" value="2Fe-2S_ferredoxin-like_sf"/>
</dbReference>
<dbReference type="InterPro" id="IPR039261">
    <property type="entry name" value="FNR_nucleotide-bd"/>
</dbReference>
<organism evidence="10 11">
    <name type="scientific">Azospirillum oryzae</name>
    <dbReference type="NCBI Taxonomy" id="286727"/>
    <lineage>
        <taxon>Bacteria</taxon>
        <taxon>Pseudomonadati</taxon>
        <taxon>Pseudomonadota</taxon>
        <taxon>Alphaproteobacteria</taxon>
        <taxon>Rhodospirillales</taxon>
        <taxon>Azospirillaceae</taxon>
        <taxon>Azospirillum</taxon>
    </lineage>
</organism>
<dbReference type="GO" id="GO:0046872">
    <property type="term" value="F:metal ion binding"/>
    <property type="evidence" value="ECO:0007669"/>
    <property type="project" value="UniProtKB-KW"/>
</dbReference>
<feature type="region of interest" description="Disordered" evidence="7">
    <location>
        <begin position="1"/>
        <end position="20"/>
    </location>
</feature>
<evidence type="ECO:0000259" key="9">
    <source>
        <dbReference type="PROSITE" id="PS51384"/>
    </source>
</evidence>
<dbReference type="AlphaFoldDB" id="A0A1X7DMB8"/>
<feature type="domain" description="2Fe-2S ferredoxin-type" evidence="8">
    <location>
        <begin position="247"/>
        <end position="332"/>
    </location>
</feature>
<dbReference type="PROSITE" id="PS51384">
    <property type="entry name" value="FAD_FR"/>
    <property type="match status" value="1"/>
</dbReference>
<keyword evidence="2" id="KW-0001">2Fe-2S</keyword>
<evidence type="ECO:0000313" key="11">
    <source>
        <dbReference type="Proteomes" id="UP000192936"/>
    </source>
</evidence>
<feature type="domain" description="FAD-binding FR-type" evidence="9">
    <location>
        <begin position="15"/>
        <end position="116"/>
    </location>
</feature>
<keyword evidence="3" id="KW-0479">Metal-binding</keyword>
<dbReference type="Proteomes" id="UP000192936">
    <property type="component" value="Unassembled WGS sequence"/>
</dbReference>
<dbReference type="PROSITE" id="PS00197">
    <property type="entry name" value="2FE2S_FER_1"/>
    <property type="match status" value="1"/>
</dbReference>
<dbReference type="Gene3D" id="3.40.50.80">
    <property type="entry name" value="Nucleotide-binding domain of ferredoxin-NADP reductase (FNR) module"/>
    <property type="match status" value="1"/>
</dbReference>
<dbReference type="SUPFAM" id="SSF54292">
    <property type="entry name" value="2Fe-2S ferredoxin-like"/>
    <property type="match status" value="1"/>
</dbReference>
<evidence type="ECO:0000256" key="5">
    <source>
        <dbReference type="ARBA" id="ARBA00023004"/>
    </source>
</evidence>
<keyword evidence="1" id="KW-0285">Flavoprotein</keyword>
<dbReference type="PANTHER" id="PTHR47354">
    <property type="entry name" value="NADH OXIDOREDUCTASE HCR"/>
    <property type="match status" value="1"/>
</dbReference>
<evidence type="ECO:0000256" key="1">
    <source>
        <dbReference type="ARBA" id="ARBA00022630"/>
    </source>
</evidence>
<sequence>MMSSLEPETQRRPPSTTRTLRAHRLERVAPQVMLVELRDPDGRPLPPAEPGAHIDLHLPDGAMRSYSLCGDPADRHAYSIAVLNVPDGRGSRFVHGELEPGATVAIGLPRNNFRFDEAPRYLFIAGGIGITPLLPMIRAAAGRGADWTLHYCVRSAAAAPFLGELRALPHGRVELNAADEGRKLDVDALLAATPPDVPIYCCGPQRLMEAVAAAAQPAQDVRFEWFTPRVDPVREEATADGLEDDSFEVVCARSGVTVTVPPGTSVLEALDAAGVAVDSSCEQGICGTCETTVLEGEPDHRDSVLSDAERAAGKTMMLCVSRARSARLVLDL</sequence>
<dbReference type="PROSITE" id="PS51085">
    <property type="entry name" value="2FE2S_FER_2"/>
    <property type="match status" value="1"/>
</dbReference>
<dbReference type="SUPFAM" id="SSF52343">
    <property type="entry name" value="Ferredoxin reductase-like, C-terminal NADP-linked domain"/>
    <property type="match status" value="1"/>
</dbReference>
<protein>
    <submittedName>
        <fullName evidence="10">Ferredoxin-NADP reductase</fullName>
    </submittedName>
</protein>
<keyword evidence="5" id="KW-0408">Iron</keyword>
<evidence type="ECO:0000256" key="4">
    <source>
        <dbReference type="ARBA" id="ARBA00023002"/>
    </source>
</evidence>
<accession>A0A1X7DMB8</accession>
<evidence type="ECO:0000256" key="2">
    <source>
        <dbReference type="ARBA" id="ARBA00022714"/>
    </source>
</evidence>
<evidence type="ECO:0000313" key="10">
    <source>
        <dbReference type="EMBL" id="SMF18053.1"/>
    </source>
</evidence>
<feature type="compositionally biased region" description="Polar residues" evidence="7">
    <location>
        <begin position="1"/>
        <end position="19"/>
    </location>
</feature>
<dbReference type="STRING" id="286727.SAMN02982917_0694"/>
<dbReference type="InterPro" id="IPR017938">
    <property type="entry name" value="Riboflavin_synthase-like_b-brl"/>
</dbReference>
<dbReference type="CDD" id="cd00207">
    <property type="entry name" value="fer2"/>
    <property type="match status" value="1"/>
</dbReference>
<dbReference type="InterPro" id="IPR006058">
    <property type="entry name" value="2Fe2S_fd_BS"/>
</dbReference>
<dbReference type="Pfam" id="PF00111">
    <property type="entry name" value="Fer2"/>
    <property type="match status" value="1"/>
</dbReference>
<name>A0A1X7DMB8_9PROT</name>
<dbReference type="CDD" id="cd06185">
    <property type="entry name" value="PDR_like"/>
    <property type="match status" value="1"/>
</dbReference>
<dbReference type="GO" id="GO:0016491">
    <property type="term" value="F:oxidoreductase activity"/>
    <property type="evidence" value="ECO:0007669"/>
    <property type="project" value="UniProtKB-KW"/>
</dbReference>
<reference evidence="10 11" key="1">
    <citation type="submission" date="2017-04" db="EMBL/GenBank/DDBJ databases">
        <authorList>
            <person name="Afonso C.L."/>
            <person name="Miller P.J."/>
            <person name="Scott M.A."/>
            <person name="Spackman E."/>
            <person name="Goraichik I."/>
            <person name="Dimitrov K.M."/>
            <person name="Suarez D.L."/>
            <person name="Swayne D.E."/>
        </authorList>
    </citation>
    <scope>NUCLEOTIDE SEQUENCE [LARGE SCALE GENOMIC DNA]</scope>
    <source>
        <strain evidence="10 11">A2P</strain>
    </source>
</reference>
<evidence type="ECO:0000256" key="3">
    <source>
        <dbReference type="ARBA" id="ARBA00022723"/>
    </source>
</evidence>
<dbReference type="InterPro" id="IPR050415">
    <property type="entry name" value="MRET"/>
</dbReference>